<sequence length="87" mass="9621">MGPMLHTGHYGWIDVPVDPRHVAREQSLKQKLNARTQAYKLLVQKLDSARAETSVTEVPELSEVPVDDSCPKTRATPSPLDSPAKTE</sequence>
<evidence type="ECO:0000313" key="3">
    <source>
        <dbReference type="Proteomes" id="UP001190700"/>
    </source>
</evidence>
<proteinExistence type="predicted"/>
<name>A0AAE0BB70_9CHLO</name>
<keyword evidence="3" id="KW-1185">Reference proteome</keyword>
<reference evidence="2 3" key="1">
    <citation type="journal article" date="2015" name="Genome Biol. Evol.">
        <title>Comparative Genomics of a Bacterivorous Green Alga Reveals Evolutionary Causalities and Consequences of Phago-Mixotrophic Mode of Nutrition.</title>
        <authorList>
            <person name="Burns J.A."/>
            <person name="Paasch A."/>
            <person name="Narechania A."/>
            <person name="Kim E."/>
        </authorList>
    </citation>
    <scope>NUCLEOTIDE SEQUENCE [LARGE SCALE GENOMIC DNA]</scope>
    <source>
        <strain evidence="2 3">PLY_AMNH</strain>
    </source>
</reference>
<accession>A0AAE0BB70</accession>
<evidence type="ECO:0000313" key="2">
    <source>
        <dbReference type="EMBL" id="KAK3233191.1"/>
    </source>
</evidence>
<comment type="caution">
    <text evidence="2">The sequence shown here is derived from an EMBL/GenBank/DDBJ whole genome shotgun (WGS) entry which is preliminary data.</text>
</comment>
<dbReference type="AlphaFoldDB" id="A0AAE0BB70"/>
<feature type="region of interest" description="Disordered" evidence="1">
    <location>
        <begin position="49"/>
        <end position="87"/>
    </location>
</feature>
<protein>
    <submittedName>
        <fullName evidence="2">Uncharacterized protein</fullName>
    </submittedName>
</protein>
<evidence type="ECO:0000256" key="1">
    <source>
        <dbReference type="SAM" id="MobiDB-lite"/>
    </source>
</evidence>
<gene>
    <name evidence="2" type="ORF">CYMTET_56487</name>
</gene>
<organism evidence="2 3">
    <name type="scientific">Cymbomonas tetramitiformis</name>
    <dbReference type="NCBI Taxonomy" id="36881"/>
    <lineage>
        <taxon>Eukaryota</taxon>
        <taxon>Viridiplantae</taxon>
        <taxon>Chlorophyta</taxon>
        <taxon>Pyramimonadophyceae</taxon>
        <taxon>Pyramimonadales</taxon>
        <taxon>Pyramimonadaceae</taxon>
        <taxon>Cymbomonas</taxon>
    </lineage>
</organism>
<dbReference type="Proteomes" id="UP001190700">
    <property type="component" value="Unassembled WGS sequence"/>
</dbReference>
<dbReference type="EMBL" id="LGRX02035782">
    <property type="protein sequence ID" value="KAK3233191.1"/>
    <property type="molecule type" value="Genomic_DNA"/>
</dbReference>